<dbReference type="Proteomes" id="UP001456524">
    <property type="component" value="Unassembled WGS sequence"/>
</dbReference>
<keyword evidence="3" id="KW-1185">Reference proteome</keyword>
<feature type="chain" id="PRO_5045948439" description="Secreted protein" evidence="1">
    <location>
        <begin position="20"/>
        <end position="151"/>
    </location>
</feature>
<reference evidence="2 3" key="1">
    <citation type="journal article" date="2022" name="G3 (Bethesda)">
        <title>Enemy or ally: a genomic approach to elucidate the lifestyle of Phyllosticta citrichinaensis.</title>
        <authorList>
            <person name="Buijs V.A."/>
            <person name="Groenewald J.Z."/>
            <person name="Haridas S."/>
            <person name="LaButti K.M."/>
            <person name="Lipzen A."/>
            <person name="Martin F.M."/>
            <person name="Barry K."/>
            <person name="Grigoriev I.V."/>
            <person name="Crous P.W."/>
            <person name="Seidl M.F."/>
        </authorList>
    </citation>
    <scope>NUCLEOTIDE SEQUENCE [LARGE SCALE GENOMIC DNA]</scope>
    <source>
        <strain evidence="2 3">CBS 129764</strain>
    </source>
</reference>
<feature type="signal peptide" evidence="1">
    <location>
        <begin position="1"/>
        <end position="19"/>
    </location>
</feature>
<protein>
    <recommendedName>
        <fullName evidence="4">Secreted protein</fullName>
    </recommendedName>
</protein>
<sequence>MHISRLFLFLFLFLSLSLSLSLSSSFCSPLARRPGRVPATASIQSSRRATTVLLLRYRWNHLAVSVHSATPSCLRARKDPKKKCHDSPACQCPCCPRHHSLLSHEKTHKKTKPRAKLTKQSLCAPMPVIFLTAAGCERWTLQRHRLTLPPP</sequence>
<name>A0ABR1Y089_9PEZI</name>
<proteinExistence type="predicted"/>
<evidence type="ECO:0000313" key="3">
    <source>
        <dbReference type="Proteomes" id="UP001456524"/>
    </source>
</evidence>
<evidence type="ECO:0008006" key="4">
    <source>
        <dbReference type="Google" id="ProtNLM"/>
    </source>
</evidence>
<keyword evidence="1" id="KW-0732">Signal</keyword>
<evidence type="ECO:0000256" key="1">
    <source>
        <dbReference type="SAM" id="SignalP"/>
    </source>
</evidence>
<accession>A0ABR1Y089</accession>
<dbReference type="EMBL" id="JBBWUH010000003">
    <property type="protein sequence ID" value="KAK8173999.1"/>
    <property type="molecule type" value="Genomic_DNA"/>
</dbReference>
<organism evidence="2 3">
    <name type="scientific">Phyllosticta citrichinensis</name>
    <dbReference type="NCBI Taxonomy" id="1130410"/>
    <lineage>
        <taxon>Eukaryota</taxon>
        <taxon>Fungi</taxon>
        <taxon>Dikarya</taxon>
        <taxon>Ascomycota</taxon>
        <taxon>Pezizomycotina</taxon>
        <taxon>Dothideomycetes</taxon>
        <taxon>Dothideomycetes incertae sedis</taxon>
        <taxon>Botryosphaeriales</taxon>
        <taxon>Phyllostictaceae</taxon>
        <taxon>Phyllosticta</taxon>
    </lineage>
</organism>
<evidence type="ECO:0000313" key="2">
    <source>
        <dbReference type="EMBL" id="KAK8173999.1"/>
    </source>
</evidence>
<comment type="caution">
    <text evidence="2">The sequence shown here is derived from an EMBL/GenBank/DDBJ whole genome shotgun (WGS) entry which is preliminary data.</text>
</comment>
<gene>
    <name evidence="2" type="ORF">IWX90DRAFT_428528</name>
</gene>